<protein>
    <submittedName>
        <fullName evidence="1">Uncharacterized protein</fullName>
    </submittedName>
</protein>
<evidence type="ECO:0000313" key="2">
    <source>
        <dbReference type="Proteomes" id="UP001056120"/>
    </source>
</evidence>
<organism evidence="1 2">
    <name type="scientific">Smallanthus sonchifolius</name>
    <dbReference type="NCBI Taxonomy" id="185202"/>
    <lineage>
        <taxon>Eukaryota</taxon>
        <taxon>Viridiplantae</taxon>
        <taxon>Streptophyta</taxon>
        <taxon>Embryophyta</taxon>
        <taxon>Tracheophyta</taxon>
        <taxon>Spermatophyta</taxon>
        <taxon>Magnoliopsida</taxon>
        <taxon>eudicotyledons</taxon>
        <taxon>Gunneridae</taxon>
        <taxon>Pentapetalae</taxon>
        <taxon>asterids</taxon>
        <taxon>campanulids</taxon>
        <taxon>Asterales</taxon>
        <taxon>Asteraceae</taxon>
        <taxon>Asteroideae</taxon>
        <taxon>Heliantheae alliance</taxon>
        <taxon>Millerieae</taxon>
        <taxon>Smallanthus</taxon>
    </lineage>
</organism>
<gene>
    <name evidence="1" type="ORF">L1987_85929</name>
</gene>
<evidence type="ECO:0000313" key="1">
    <source>
        <dbReference type="EMBL" id="KAI3676323.1"/>
    </source>
</evidence>
<dbReference type="Proteomes" id="UP001056120">
    <property type="component" value="Linkage Group LG29"/>
</dbReference>
<reference evidence="2" key="1">
    <citation type="journal article" date="2022" name="Mol. Ecol. Resour.">
        <title>The genomes of chicory, endive, great burdock and yacon provide insights into Asteraceae palaeo-polyploidization history and plant inulin production.</title>
        <authorList>
            <person name="Fan W."/>
            <person name="Wang S."/>
            <person name="Wang H."/>
            <person name="Wang A."/>
            <person name="Jiang F."/>
            <person name="Liu H."/>
            <person name="Zhao H."/>
            <person name="Xu D."/>
            <person name="Zhang Y."/>
        </authorList>
    </citation>
    <scope>NUCLEOTIDE SEQUENCE [LARGE SCALE GENOMIC DNA]</scope>
    <source>
        <strain evidence="2">cv. Yunnan</strain>
    </source>
</reference>
<proteinExistence type="predicted"/>
<dbReference type="EMBL" id="CM042046">
    <property type="protein sequence ID" value="KAI3676323.1"/>
    <property type="molecule type" value="Genomic_DNA"/>
</dbReference>
<reference evidence="1 2" key="2">
    <citation type="journal article" date="2022" name="Mol. Ecol. Resour.">
        <title>The genomes of chicory, endive, great burdock and yacon provide insights into Asteraceae paleo-polyploidization history and plant inulin production.</title>
        <authorList>
            <person name="Fan W."/>
            <person name="Wang S."/>
            <person name="Wang H."/>
            <person name="Wang A."/>
            <person name="Jiang F."/>
            <person name="Liu H."/>
            <person name="Zhao H."/>
            <person name="Xu D."/>
            <person name="Zhang Y."/>
        </authorList>
    </citation>
    <scope>NUCLEOTIDE SEQUENCE [LARGE SCALE GENOMIC DNA]</scope>
    <source>
        <strain evidence="2">cv. Yunnan</strain>
        <tissue evidence="1">Leaves</tissue>
    </source>
</reference>
<comment type="caution">
    <text evidence="1">The sequence shown here is derived from an EMBL/GenBank/DDBJ whole genome shotgun (WGS) entry which is preliminary data.</text>
</comment>
<accession>A0ACB8XYM6</accession>
<name>A0ACB8XYM6_9ASTR</name>
<sequence length="120" mass="13571">MAIRGSCRKQRQRLGGSRWLHAGKRTEAKVAVVVVSVMRWIARDGRYIGDGDDPSLISRKEMAFSGELAIAFSSSDQVRDSAQMSLMLRFWSAELNASDDHFARSFKVRSFVIYLLLVML</sequence>
<keyword evidence="2" id="KW-1185">Reference proteome</keyword>